<evidence type="ECO:0000313" key="4">
    <source>
        <dbReference type="Proteomes" id="UP000012317"/>
    </source>
</evidence>
<dbReference type="InterPro" id="IPR050904">
    <property type="entry name" value="Adhesion/Biosynth-related"/>
</dbReference>
<feature type="chain" id="PRO_5004113320" evidence="1">
    <location>
        <begin position="22"/>
        <end position="614"/>
    </location>
</feature>
<feature type="domain" description="FAS1" evidence="2">
    <location>
        <begin position="466"/>
        <end position="610"/>
    </location>
</feature>
<dbReference type="STRING" id="1189619.pgond44_12732"/>
<dbReference type="EMBL" id="APLF01000016">
    <property type="protein sequence ID" value="EMY80294.1"/>
    <property type="molecule type" value="Genomic_DNA"/>
</dbReference>
<evidence type="ECO:0000259" key="2">
    <source>
        <dbReference type="PROSITE" id="PS50213"/>
    </source>
</evidence>
<dbReference type="Pfam" id="PF02469">
    <property type="entry name" value="Fasciclin"/>
    <property type="match status" value="4"/>
</dbReference>
<dbReference type="PROSITE" id="PS50213">
    <property type="entry name" value="FAS1"/>
    <property type="match status" value="4"/>
</dbReference>
<dbReference type="PANTHER" id="PTHR10900">
    <property type="entry name" value="PERIOSTIN-RELATED"/>
    <property type="match status" value="1"/>
</dbReference>
<keyword evidence="4" id="KW-1185">Reference proteome</keyword>
<keyword evidence="1" id="KW-0732">Signal</keyword>
<dbReference type="InterPro" id="IPR036378">
    <property type="entry name" value="FAS1_dom_sf"/>
</dbReference>
<dbReference type="GO" id="GO:0005615">
    <property type="term" value="C:extracellular space"/>
    <property type="evidence" value="ECO:0007669"/>
    <property type="project" value="TreeGrafter"/>
</dbReference>
<comment type="caution">
    <text evidence="3">The sequence shown here is derived from an EMBL/GenBank/DDBJ whole genome shotgun (WGS) entry which is preliminary data.</text>
</comment>
<evidence type="ECO:0000256" key="1">
    <source>
        <dbReference type="SAM" id="SignalP"/>
    </source>
</evidence>
<gene>
    <name evidence="3" type="ORF">pgond44_12732</name>
</gene>
<name>N1WT23_9FLAO</name>
<feature type="signal peptide" evidence="1">
    <location>
        <begin position="1"/>
        <end position="21"/>
    </location>
</feature>
<dbReference type="SUPFAM" id="SSF82153">
    <property type="entry name" value="FAS1 domain"/>
    <property type="match status" value="4"/>
</dbReference>
<dbReference type="PROSITE" id="PS51257">
    <property type="entry name" value="PROKAR_LIPOPROTEIN"/>
    <property type="match status" value="1"/>
</dbReference>
<reference evidence="3 4" key="1">
    <citation type="journal article" date="2014" name="Genome Biol. Evol.">
        <title>Extensive gene acquisition in the extremely psychrophilic bacterial species Psychroflexus torquis and the link to sea-ice ecosystem specialism.</title>
        <authorList>
            <person name="Feng S."/>
            <person name="Powell S.M."/>
            <person name="Wilson R."/>
            <person name="Bowman J.P."/>
        </authorList>
    </citation>
    <scope>NUCLEOTIDE SEQUENCE [LARGE SCALE GENOMIC DNA]</scope>
    <source>
        <strain evidence="3 4">ACAM 44</strain>
    </source>
</reference>
<sequence length="614" mass="63236">MKLLSKFLLVAFLATAFLACSDDDDAPTPPQGDLTIAGLVSENDQFSSLLAALERTDLVTPFVGGSGDLTVFAPTNDAFSTFLGDNGFSSLEEVPESLLREVLLNHVVNGRVLAADLTTGYVTSLGLGSASESNLSLFINTDDGVRINGVSNVTTADILATNGVVHEVNAVIGLPSVTTQALANPQFSILVEALIAASNDQTNYVDILSGSEASPFTVFAPINSAFESLLSGLGASGLGDVAPATLATILEYHVIAGSNVRSSDLTTGLTAATLQGEELEFDLSDGAQVIDATGVNANIAIVDVQTNNGVVHAIDKVLLPQQIVDVIDPTITGLAMMNDDLSSLFAALQLTGLDDVLNDRASEYTVFAPTNAAFDIFLNGSALGDLPVEVVTQVLLNHVLTGTALSSGLTTSYTNSLATFGDTENNLSFYINLDNGVRLNGVSSVTAPDNLAANGVVHIVDAVIGLPTVVTFATADPNFSSLVSALTDDGQAAQNYVETLSTPNGSAPAPFTVFAPINSAFDDLFTELDVEGIADIDPATLTAALNTHVVAGANVRSSDLMDGTVTTLGADLTVDATAGTLTDPNGRVSTIAVFDVQAANGVVHAIDTVLLPQL</sequence>
<dbReference type="PANTHER" id="PTHR10900:SF77">
    <property type="entry name" value="FI19380P1"/>
    <property type="match status" value="1"/>
</dbReference>
<dbReference type="Proteomes" id="UP000012317">
    <property type="component" value="Unassembled WGS sequence"/>
</dbReference>
<dbReference type="PATRIC" id="fig|1189619.4.peg.2625"/>
<accession>N1WT23</accession>
<dbReference type="eggNOG" id="COG2335">
    <property type="taxonomic scope" value="Bacteria"/>
</dbReference>
<feature type="domain" description="FAS1" evidence="2">
    <location>
        <begin position="174"/>
        <end position="318"/>
    </location>
</feature>
<dbReference type="InterPro" id="IPR000782">
    <property type="entry name" value="FAS1_domain"/>
</dbReference>
<evidence type="ECO:0000313" key="3">
    <source>
        <dbReference type="EMBL" id="EMY80294.1"/>
    </source>
</evidence>
<proteinExistence type="predicted"/>
<protein>
    <submittedName>
        <fullName evidence="3">Adhesion lipomutiple fasciclin domains</fullName>
    </submittedName>
</protein>
<organism evidence="3 4">
    <name type="scientific">Psychroflexus gondwanensis ACAM 44</name>
    <dbReference type="NCBI Taxonomy" id="1189619"/>
    <lineage>
        <taxon>Bacteria</taxon>
        <taxon>Pseudomonadati</taxon>
        <taxon>Bacteroidota</taxon>
        <taxon>Flavobacteriia</taxon>
        <taxon>Flavobacteriales</taxon>
        <taxon>Flavobacteriaceae</taxon>
        <taxon>Psychroflexus</taxon>
    </lineage>
</organism>
<feature type="domain" description="FAS1" evidence="2">
    <location>
        <begin position="33"/>
        <end position="172"/>
    </location>
</feature>
<dbReference type="SMART" id="SM00554">
    <property type="entry name" value="FAS1"/>
    <property type="match status" value="4"/>
</dbReference>
<dbReference type="RefSeq" id="WP_003443072.1">
    <property type="nucleotide sequence ID" value="NZ_APLF01000016.1"/>
</dbReference>
<dbReference type="Gene3D" id="2.30.180.10">
    <property type="entry name" value="FAS1 domain"/>
    <property type="match status" value="4"/>
</dbReference>
<feature type="domain" description="FAS1" evidence="2">
    <location>
        <begin position="328"/>
        <end position="464"/>
    </location>
</feature>
<dbReference type="AlphaFoldDB" id="N1WT23"/>